<dbReference type="Pfam" id="PF15410">
    <property type="entry name" value="PH_9"/>
    <property type="match status" value="1"/>
</dbReference>
<dbReference type="GO" id="GO:0032012">
    <property type="term" value="P:regulation of ARF protein signal transduction"/>
    <property type="evidence" value="ECO:0007669"/>
    <property type="project" value="InterPro"/>
</dbReference>
<feature type="region of interest" description="Disordered" evidence="4">
    <location>
        <begin position="451"/>
        <end position="579"/>
    </location>
</feature>
<dbReference type="SMART" id="SM00233">
    <property type="entry name" value="PH"/>
    <property type="match status" value="1"/>
</dbReference>
<reference evidence="7" key="3">
    <citation type="submission" date="2025-05" db="UniProtKB">
        <authorList>
            <consortium name="Ensembl"/>
        </authorList>
    </citation>
    <scope>IDENTIFICATION</scope>
</reference>
<feature type="region of interest" description="Disordered" evidence="4">
    <location>
        <begin position="233"/>
        <end position="264"/>
    </location>
</feature>
<dbReference type="InterPro" id="IPR023394">
    <property type="entry name" value="Sec7_C_sf"/>
</dbReference>
<evidence type="ECO:0000256" key="1">
    <source>
        <dbReference type="ARBA" id="ARBA00004632"/>
    </source>
</evidence>
<dbReference type="STRING" id="7994.ENSAMXP00000047104"/>
<dbReference type="FunFam" id="2.30.29.30:FF:000054">
    <property type="entry name" value="PH and SEC7 domain-containing protein 3"/>
    <property type="match status" value="1"/>
</dbReference>
<dbReference type="Ensembl" id="ENSAMXT00000009493.2">
    <property type="protein sequence ID" value="ENSAMXP00000009493.2"/>
    <property type="gene ID" value="ENSAMXG00000009234.2"/>
</dbReference>
<dbReference type="eggNOG" id="KOG0932">
    <property type="taxonomic scope" value="Eukaryota"/>
</dbReference>
<dbReference type="InterPro" id="IPR011993">
    <property type="entry name" value="PH-like_dom_sf"/>
</dbReference>
<dbReference type="InterPro" id="IPR001849">
    <property type="entry name" value="PH_domain"/>
</dbReference>
<feature type="compositionally biased region" description="Polar residues" evidence="4">
    <location>
        <begin position="498"/>
        <end position="533"/>
    </location>
</feature>
<keyword evidence="3" id="KW-0472">Membrane</keyword>
<dbReference type="CDD" id="cd00171">
    <property type="entry name" value="Sec7"/>
    <property type="match status" value="1"/>
</dbReference>
<evidence type="ECO:0000259" key="6">
    <source>
        <dbReference type="PROSITE" id="PS50190"/>
    </source>
</evidence>
<accession>W5KPI1</accession>
<dbReference type="GO" id="GO:0005085">
    <property type="term" value="F:guanyl-nucleotide exchange factor activity"/>
    <property type="evidence" value="ECO:0007669"/>
    <property type="project" value="InterPro"/>
</dbReference>
<dbReference type="Bgee" id="ENSAMXG00000009234">
    <property type="expression patterns" value="Expressed in pharyngeal gill and 12 other cell types or tissues"/>
</dbReference>
<dbReference type="SMART" id="SM00222">
    <property type="entry name" value="Sec7"/>
    <property type="match status" value="1"/>
</dbReference>
<comment type="subcellular location">
    <subcellularLocation>
        <location evidence="1">Cell projection</location>
        <location evidence="1">Ruffle membrane</location>
    </subcellularLocation>
</comment>
<sequence>MERNLVLPAQPPYQETDVFEADKSQPYLEAKLYIERVEQDSKICQEENGIDRTYEPVEGPEPVGHGVSLTMYPIRVPSMNFTCATVQWDMPETPTEDPSLDSACVDELNSSGGASLDWTVNPLSSDPPSFSLEEDMIGLIPEEESGRIDTEAELQQRPAVTVEDNVSSCQTCDVQDTDENICETPSNEDTQVPCKDTSSLTSEAKVESGSLDFDNNPNRAESPICTEEIQLGFESPEPPKEENEQVGDTTQDTVSTQPEQIHGDECKDKEDVRLNLEDGDERDCSSKGEICVIVMADHEGDQGSSNSTFQSITNDQLHQGPDLLEELDPTHPHSIIIITEPPEPAEEQPECVCDSSETVETTDMIIPQQQVEITEITPTEQTERTGNSAESLEDMLVATLEVTSDDETLQREQLQHAETFHMMHGSAGADQQEEPTCEEQRDGLDLEIEQSEHSTKLEISEQPQCLDELEESEQSKQQDNLVDKTPSEKSEEDAQPSEVPNQPEQHVQSECTNETELLPPTDSQNSEETQESGQIERQETEQQRPINDEDQNKENKQSDCVEHHPEQSEQMHGSVEQLEEQKLESVSLVVPCGNSKVVEAVDQEEAKRLAERLYKLENFQRTDVVRHLDKDNEFSRAVGEEYLKFFDFTDQTLDEALRSFLLEVVLIGETQERERVLERFSGRYQECNPNTFTSPGSVLTLTCAVMLLNTDLHGQNVGKAMSSTDFVSNLDGMNEGENFSKDLLKTLYNSIKNHPLEWAVEEKELVKSMVLDQDSDPESSLRSKSNPFQDLAHDKKATVFQKGFLKRKAHADIDGKRTPWGKRSWKTFYAVLKGMVLYLQKNEYAKDWQSSEEVLSVHHSLAERAEDYTKRPHVFRLQTADWRVFLFEASSTEQMNSWIGRINLVSALYSSPPFPAAVGSQRKFCRPILPATQSALTLEKQLQSHAAMLQSFQEDLSALQQGAPEGRKAKARELEDLRHKEEYLQHERSRYEAYVQILEVWQNLSKSSETAGGTDLALFDQELWKGMPAEEDDIDEMDGGMKRSHSSPSLELELAPPPVVKVRRNISERRTYRKIVVPRRNKEL</sequence>
<dbReference type="Gene3D" id="2.30.29.30">
    <property type="entry name" value="Pleckstrin-homology domain (PH domain)/Phosphotyrosine-binding domain (PTB)"/>
    <property type="match status" value="1"/>
</dbReference>
<evidence type="ECO:0000256" key="3">
    <source>
        <dbReference type="ARBA" id="ARBA00023136"/>
    </source>
</evidence>
<feature type="domain" description="SEC7" evidence="6">
    <location>
        <begin position="560"/>
        <end position="754"/>
    </location>
</feature>
<feature type="region of interest" description="Disordered" evidence="4">
    <location>
        <begin position="1031"/>
        <end position="1056"/>
    </location>
</feature>
<dbReference type="SUPFAM" id="SSF48425">
    <property type="entry name" value="Sec7 domain"/>
    <property type="match status" value="1"/>
</dbReference>
<dbReference type="InterPro" id="IPR041681">
    <property type="entry name" value="PH_9"/>
</dbReference>
<dbReference type="GeneTree" id="ENSGT00940000155061"/>
<dbReference type="PANTHER" id="PTHR10663">
    <property type="entry name" value="GUANYL-NUCLEOTIDE EXCHANGE FACTOR"/>
    <property type="match status" value="1"/>
</dbReference>
<dbReference type="InterPro" id="IPR035999">
    <property type="entry name" value="Sec7_dom_sf"/>
</dbReference>
<dbReference type="PRINTS" id="PR00683">
    <property type="entry name" value="SPECTRINPH"/>
</dbReference>
<keyword evidence="8" id="KW-1185">Reference proteome</keyword>
<dbReference type="InterPro" id="IPR001605">
    <property type="entry name" value="PH_dom-spectrin-type"/>
</dbReference>
<keyword evidence="2" id="KW-1003">Cell membrane</keyword>
<dbReference type="Proteomes" id="UP000018467">
    <property type="component" value="Unassembled WGS sequence"/>
</dbReference>
<dbReference type="PROSITE" id="PS50003">
    <property type="entry name" value="PH_DOMAIN"/>
    <property type="match status" value="1"/>
</dbReference>
<feature type="compositionally biased region" description="Basic and acidic residues" evidence="4">
    <location>
        <begin position="534"/>
        <end position="569"/>
    </location>
</feature>
<evidence type="ECO:0000313" key="7">
    <source>
        <dbReference type="Ensembl" id="ENSAMXP00000009493.2"/>
    </source>
</evidence>
<dbReference type="FunFam" id="1.10.1000.11:FF:000002">
    <property type="entry name" value="Cytohesin 1"/>
    <property type="match status" value="1"/>
</dbReference>
<evidence type="ECO:0000313" key="8">
    <source>
        <dbReference type="Proteomes" id="UP000018467"/>
    </source>
</evidence>
<feature type="domain" description="PH" evidence="5">
    <location>
        <begin position="798"/>
        <end position="907"/>
    </location>
</feature>
<organism evidence="7 8">
    <name type="scientific">Astyanax mexicanus</name>
    <name type="common">Blind cave fish</name>
    <name type="synonym">Astyanax fasciatus mexicanus</name>
    <dbReference type="NCBI Taxonomy" id="7994"/>
    <lineage>
        <taxon>Eukaryota</taxon>
        <taxon>Metazoa</taxon>
        <taxon>Chordata</taxon>
        <taxon>Craniata</taxon>
        <taxon>Vertebrata</taxon>
        <taxon>Euteleostomi</taxon>
        <taxon>Actinopterygii</taxon>
        <taxon>Neopterygii</taxon>
        <taxon>Teleostei</taxon>
        <taxon>Ostariophysi</taxon>
        <taxon>Characiformes</taxon>
        <taxon>Characoidei</taxon>
        <taxon>Acestrorhamphidae</taxon>
        <taxon>Acestrorhamphinae</taxon>
        <taxon>Astyanax</taxon>
    </lineage>
</organism>
<protein>
    <submittedName>
        <fullName evidence="7">PH and SEC7 domain-containing protein 1-like</fullName>
    </submittedName>
</protein>
<dbReference type="PANTHER" id="PTHR10663:SF338">
    <property type="entry name" value="PH AND SEC7 DOMAIN-CONTAINING PROTEIN 4"/>
    <property type="match status" value="1"/>
</dbReference>
<name>W5KPI1_ASTMX</name>
<feature type="compositionally biased region" description="Polar residues" evidence="4">
    <location>
        <begin position="246"/>
        <end position="259"/>
    </location>
</feature>
<dbReference type="GO" id="GO:0005543">
    <property type="term" value="F:phospholipid binding"/>
    <property type="evidence" value="ECO:0007669"/>
    <property type="project" value="InterPro"/>
</dbReference>
<dbReference type="HOGENOM" id="CLU_011021_1_1_1"/>
<evidence type="ECO:0000256" key="2">
    <source>
        <dbReference type="ARBA" id="ARBA00022475"/>
    </source>
</evidence>
<evidence type="ECO:0000256" key="4">
    <source>
        <dbReference type="SAM" id="MobiDB-lite"/>
    </source>
</evidence>
<feature type="compositionally biased region" description="Basic and acidic residues" evidence="4">
    <location>
        <begin position="473"/>
        <end position="489"/>
    </location>
</feature>
<dbReference type="PROSITE" id="PS50190">
    <property type="entry name" value="SEC7"/>
    <property type="match status" value="1"/>
</dbReference>
<reference evidence="8" key="1">
    <citation type="submission" date="2013-03" db="EMBL/GenBank/DDBJ databases">
        <authorList>
            <person name="Jeffery W."/>
            <person name="Warren W."/>
            <person name="Wilson R.K."/>
        </authorList>
    </citation>
    <scope>NUCLEOTIDE SEQUENCE</scope>
    <source>
        <strain evidence="8">female</strain>
    </source>
</reference>
<dbReference type="SUPFAM" id="SSF50729">
    <property type="entry name" value="PH domain-like"/>
    <property type="match status" value="1"/>
</dbReference>
<dbReference type="Pfam" id="PF01369">
    <property type="entry name" value="Sec7"/>
    <property type="match status" value="1"/>
</dbReference>
<dbReference type="GO" id="GO:0032587">
    <property type="term" value="C:ruffle membrane"/>
    <property type="evidence" value="ECO:0007669"/>
    <property type="project" value="UniProtKB-SubCell"/>
</dbReference>
<dbReference type="InterPro" id="IPR000904">
    <property type="entry name" value="Sec7_dom"/>
</dbReference>
<dbReference type="Gene3D" id="1.10.1000.11">
    <property type="entry name" value="Arf Nucleotide-binding Site Opener,domain 2"/>
    <property type="match status" value="1"/>
</dbReference>
<reference evidence="8" key="2">
    <citation type="journal article" date="2014" name="Nat. Commun.">
        <title>The cavefish genome reveals candidate genes for eye loss.</title>
        <authorList>
            <person name="McGaugh S.E."/>
            <person name="Gross J.B."/>
            <person name="Aken B."/>
            <person name="Blin M."/>
            <person name="Borowsky R."/>
            <person name="Chalopin D."/>
            <person name="Hinaux H."/>
            <person name="Jeffery W.R."/>
            <person name="Keene A."/>
            <person name="Ma L."/>
            <person name="Minx P."/>
            <person name="Murphy D."/>
            <person name="O'Quin K.E."/>
            <person name="Retaux S."/>
            <person name="Rohner N."/>
            <person name="Searle S.M."/>
            <person name="Stahl B.A."/>
            <person name="Tabin C."/>
            <person name="Volff J.N."/>
            <person name="Yoshizawa M."/>
            <person name="Warren W.C."/>
        </authorList>
    </citation>
    <scope>NUCLEOTIDE SEQUENCE [LARGE SCALE GENOMIC DNA]</scope>
    <source>
        <strain evidence="8">female</strain>
    </source>
</reference>
<dbReference type="CDD" id="cd13295">
    <property type="entry name" value="PH_EFA6"/>
    <property type="match status" value="1"/>
</dbReference>
<evidence type="ECO:0000259" key="5">
    <source>
        <dbReference type="PROSITE" id="PS50003"/>
    </source>
</evidence>
<dbReference type="AlphaFoldDB" id="W5KPI1"/>
<proteinExistence type="predicted"/>
<dbReference type="Ensembl" id="ENSAMXT00000035231.1">
    <property type="protein sequence ID" value="ENSAMXP00000047104.1"/>
    <property type="gene ID" value="ENSAMXG00000009234.2"/>
</dbReference>